<evidence type="ECO:0000256" key="1">
    <source>
        <dbReference type="SAM" id="Coils"/>
    </source>
</evidence>
<sequence>MKGGTICVVVLVLTLTLIEGKKAKHRQTRAAEELEDLQLNNNLVRTKRKSEGQALSRMKRLHEPETELKRMKRTKRSLSYIHRPQISERALSRRKRVPMEAVLHRAKRVRADKTLRRIKRLRRDLRTELMRHRRNTKELGNNLRIPIMKRDHRTRMRPDKRSQARLSRMKAVIGNHIQQRKRNRVMHHRSNGPAHKKNDVIHKKNHVAQRRVIMNKTNKHHLNKVQAANDKKHHVQGHAN</sequence>
<gene>
    <name evidence="3" type="ORF">KP79_PYT01465</name>
</gene>
<keyword evidence="4" id="KW-1185">Reference proteome</keyword>
<evidence type="ECO:0000313" key="4">
    <source>
        <dbReference type="Proteomes" id="UP000242188"/>
    </source>
</evidence>
<dbReference type="EMBL" id="NEDP02004284">
    <property type="protein sequence ID" value="OWF46083.1"/>
    <property type="molecule type" value="Genomic_DNA"/>
</dbReference>
<keyword evidence="1" id="KW-0175">Coiled coil</keyword>
<dbReference type="Proteomes" id="UP000242188">
    <property type="component" value="Unassembled WGS sequence"/>
</dbReference>
<reference evidence="3 4" key="1">
    <citation type="journal article" date="2017" name="Nat. Ecol. Evol.">
        <title>Scallop genome provides insights into evolution of bilaterian karyotype and development.</title>
        <authorList>
            <person name="Wang S."/>
            <person name="Zhang J."/>
            <person name="Jiao W."/>
            <person name="Li J."/>
            <person name="Xun X."/>
            <person name="Sun Y."/>
            <person name="Guo X."/>
            <person name="Huan P."/>
            <person name="Dong B."/>
            <person name="Zhang L."/>
            <person name="Hu X."/>
            <person name="Sun X."/>
            <person name="Wang J."/>
            <person name="Zhao C."/>
            <person name="Wang Y."/>
            <person name="Wang D."/>
            <person name="Huang X."/>
            <person name="Wang R."/>
            <person name="Lv J."/>
            <person name="Li Y."/>
            <person name="Zhang Z."/>
            <person name="Liu B."/>
            <person name="Lu W."/>
            <person name="Hui Y."/>
            <person name="Liang J."/>
            <person name="Zhou Z."/>
            <person name="Hou R."/>
            <person name="Li X."/>
            <person name="Liu Y."/>
            <person name="Li H."/>
            <person name="Ning X."/>
            <person name="Lin Y."/>
            <person name="Zhao L."/>
            <person name="Xing Q."/>
            <person name="Dou J."/>
            <person name="Li Y."/>
            <person name="Mao J."/>
            <person name="Guo H."/>
            <person name="Dou H."/>
            <person name="Li T."/>
            <person name="Mu C."/>
            <person name="Jiang W."/>
            <person name="Fu Q."/>
            <person name="Fu X."/>
            <person name="Miao Y."/>
            <person name="Liu J."/>
            <person name="Yu Q."/>
            <person name="Li R."/>
            <person name="Liao H."/>
            <person name="Li X."/>
            <person name="Kong Y."/>
            <person name="Jiang Z."/>
            <person name="Chourrout D."/>
            <person name="Li R."/>
            <person name="Bao Z."/>
        </authorList>
    </citation>
    <scope>NUCLEOTIDE SEQUENCE [LARGE SCALE GENOMIC DNA]</scope>
    <source>
        <strain evidence="3 4">PY_sf001</strain>
    </source>
</reference>
<feature type="coiled-coil region" evidence="1">
    <location>
        <begin position="115"/>
        <end position="142"/>
    </location>
</feature>
<evidence type="ECO:0000313" key="3">
    <source>
        <dbReference type="EMBL" id="OWF46083.1"/>
    </source>
</evidence>
<accession>A0A210QBG8</accession>
<proteinExistence type="predicted"/>
<organism evidence="3 4">
    <name type="scientific">Mizuhopecten yessoensis</name>
    <name type="common">Japanese scallop</name>
    <name type="synonym">Patinopecten yessoensis</name>
    <dbReference type="NCBI Taxonomy" id="6573"/>
    <lineage>
        <taxon>Eukaryota</taxon>
        <taxon>Metazoa</taxon>
        <taxon>Spiralia</taxon>
        <taxon>Lophotrochozoa</taxon>
        <taxon>Mollusca</taxon>
        <taxon>Bivalvia</taxon>
        <taxon>Autobranchia</taxon>
        <taxon>Pteriomorphia</taxon>
        <taxon>Pectinida</taxon>
        <taxon>Pectinoidea</taxon>
        <taxon>Pectinidae</taxon>
        <taxon>Mizuhopecten</taxon>
    </lineage>
</organism>
<feature type="chain" id="PRO_5012239424" evidence="2">
    <location>
        <begin position="24"/>
        <end position="240"/>
    </location>
</feature>
<comment type="caution">
    <text evidence="3">The sequence shown here is derived from an EMBL/GenBank/DDBJ whole genome shotgun (WGS) entry which is preliminary data.</text>
</comment>
<protein>
    <submittedName>
        <fullName evidence="3">Uncharacterized protein</fullName>
    </submittedName>
</protein>
<dbReference type="AlphaFoldDB" id="A0A210QBG8"/>
<evidence type="ECO:0000256" key="2">
    <source>
        <dbReference type="SAM" id="SignalP"/>
    </source>
</evidence>
<name>A0A210QBG8_MIZYE</name>
<dbReference type="OrthoDB" id="10492373at2759"/>
<feature type="signal peptide" evidence="2">
    <location>
        <begin position="1"/>
        <end position="23"/>
    </location>
</feature>
<keyword evidence="2" id="KW-0732">Signal</keyword>